<comment type="caution">
    <text evidence="2">The sequence shown here is derived from an EMBL/GenBank/DDBJ whole genome shotgun (WGS) entry which is preliminary data.</text>
</comment>
<proteinExistence type="predicted"/>
<feature type="domain" description="HTH cro/C1-type" evidence="1">
    <location>
        <begin position="64"/>
        <end position="136"/>
    </location>
</feature>
<feature type="domain" description="HTH cro/C1-type" evidence="1">
    <location>
        <begin position="215"/>
        <end position="285"/>
    </location>
</feature>
<dbReference type="SMART" id="SM00530">
    <property type="entry name" value="HTH_XRE"/>
    <property type="match status" value="2"/>
</dbReference>
<evidence type="ECO:0000313" key="2">
    <source>
        <dbReference type="EMBL" id="MBW8484105.1"/>
    </source>
</evidence>
<gene>
    <name evidence="2" type="ORF">K1Y72_17100</name>
</gene>
<dbReference type="RefSeq" id="WP_220167340.1">
    <property type="nucleotide sequence ID" value="NZ_JAIBOA010000010.1"/>
</dbReference>
<dbReference type="Proteomes" id="UP000774570">
    <property type="component" value="Unassembled WGS sequence"/>
</dbReference>
<dbReference type="EMBL" id="JAIBOA010000010">
    <property type="protein sequence ID" value="MBW8484105.1"/>
    <property type="molecule type" value="Genomic_DNA"/>
</dbReference>
<dbReference type="CDD" id="cd00093">
    <property type="entry name" value="HTH_XRE"/>
    <property type="match status" value="1"/>
</dbReference>
<sequence length="298" mass="33983">MREQIIKELADATLRAHIAIVDVWTGSNAAALRTALRLSIEGFADHIDIVPATDSTDTDVQATLLRQARLSKGWSQSQLVNHLRRAATELGHDTVLPYDSKTLLAYVSYFENGRRRFPERYKPIYRHAFGSTDLGFRLITPELVSQWETHPDTPLSLQCQRVLDAALASCSRDTQMRFALLCGKFPTFRDVPASVDEGTPDAPFTPADTPTMAHRLRHERRQRMWSQKEMAAKLREAAAPHLRRRLPELETLQRYVRSYEAADHRPRDLYAELYSRAFGIPHHILFGARPDTKARASR</sequence>
<name>A0ABS7FV91_9ACTN</name>
<protein>
    <recommendedName>
        <fullName evidence="1">HTH cro/C1-type domain-containing protein</fullName>
    </recommendedName>
</protein>
<evidence type="ECO:0000259" key="1">
    <source>
        <dbReference type="SMART" id="SM00530"/>
    </source>
</evidence>
<reference evidence="2 3" key="1">
    <citation type="submission" date="2021-07" db="EMBL/GenBank/DDBJ databases">
        <title>Actinomadura sp. PM05-2 isolated from lichen.</title>
        <authorList>
            <person name="Somphong A."/>
            <person name="Phongsopitanun W."/>
            <person name="Tanasupawat S."/>
            <person name="Peongsungnone V."/>
        </authorList>
    </citation>
    <scope>NUCLEOTIDE SEQUENCE [LARGE SCALE GENOMIC DNA]</scope>
    <source>
        <strain evidence="2 3">PM05-2</strain>
    </source>
</reference>
<accession>A0ABS7FV91</accession>
<keyword evidence="3" id="KW-1185">Reference proteome</keyword>
<evidence type="ECO:0000313" key="3">
    <source>
        <dbReference type="Proteomes" id="UP000774570"/>
    </source>
</evidence>
<dbReference type="InterPro" id="IPR001387">
    <property type="entry name" value="Cro/C1-type_HTH"/>
</dbReference>
<organism evidence="2 3">
    <name type="scientific">Actinomadura parmotrematis</name>
    <dbReference type="NCBI Taxonomy" id="2864039"/>
    <lineage>
        <taxon>Bacteria</taxon>
        <taxon>Bacillati</taxon>
        <taxon>Actinomycetota</taxon>
        <taxon>Actinomycetes</taxon>
        <taxon>Streptosporangiales</taxon>
        <taxon>Thermomonosporaceae</taxon>
        <taxon>Actinomadura</taxon>
    </lineage>
</organism>